<evidence type="ECO:0000259" key="1">
    <source>
        <dbReference type="Pfam" id="PF04755"/>
    </source>
</evidence>
<dbReference type="AlphaFoldDB" id="A0A0A1ZGY8"/>
<comment type="caution">
    <text evidence="2">The sequence shown here is derived from an EMBL/GenBank/DDBJ whole genome shotgun (WGS) entry which is preliminary data.</text>
</comment>
<proteinExistence type="predicted"/>
<evidence type="ECO:0000313" key="3">
    <source>
        <dbReference type="Proteomes" id="UP000030598"/>
    </source>
</evidence>
<dbReference type="eggNOG" id="ENOG5032UHE">
    <property type="taxonomic scope" value="Bacteria"/>
</dbReference>
<protein>
    <recommendedName>
        <fullName evidence="1">Plastid lipid-associated protein/fibrillin conserved domain-containing protein</fullName>
    </recommendedName>
</protein>
<name>A0A0A1ZGY8_PROMR</name>
<dbReference type="Proteomes" id="UP000030598">
    <property type="component" value="Unassembled WGS sequence"/>
</dbReference>
<dbReference type="PANTHER" id="PTHR31906">
    <property type="entry name" value="PLASTID-LIPID-ASSOCIATED PROTEIN 4, CHLOROPLASTIC-RELATED"/>
    <property type="match status" value="1"/>
</dbReference>
<dbReference type="RefSeq" id="WP_032524660.1">
    <property type="nucleotide sequence ID" value="NZ_CP138934.1"/>
</dbReference>
<dbReference type="Pfam" id="PF04755">
    <property type="entry name" value="PAP_fibrillin"/>
    <property type="match status" value="1"/>
</dbReference>
<dbReference type="STRING" id="59925.EU91_1184"/>
<dbReference type="InterPro" id="IPR006843">
    <property type="entry name" value="PAP/fibrillin_dom"/>
</dbReference>
<organism evidence="2 3">
    <name type="scientific">Prochlorococcus marinus str. GP2</name>
    <dbReference type="NCBI Taxonomy" id="59925"/>
    <lineage>
        <taxon>Bacteria</taxon>
        <taxon>Bacillati</taxon>
        <taxon>Cyanobacteriota</taxon>
        <taxon>Cyanophyceae</taxon>
        <taxon>Synechococcales</taxon>
        <taxon>Prochlorococcaceae</taxon>
        <taxon>Prochlorococcus</taxon>
    </lineage>
</organism>
<dbReference type="OrthoDB" id="573488at2"/>
<evidence type="ECO:0000313" key="2">
    <source>
        <dbReference type="EMBL" id="KGF87454.1"/>
    </source>
</evidence>
<reference evidence="3" key="1">
    <citation type="journal article" date="2014" name="Sci. Data">
        <title>Genomes of diverse isolates of the marine cyanobacterium Prochlorococcus.</title>
        <authorList>
            <person name="Biller S."/>
            <person name="Berube P."/>
            <person name="Thompson J."/>
            <person name="Kelly L."/>
            <person name="Roggensack S."/>
            <person name="Awad L."/>
            <person name="Roache-Johnson K."/>
            <person name="Ding H."/>
            <person name="Giovannoni S.J."/>
            <person name="Moore L.R."/>
            <person name="Chisholm S.W."/>
        </authorList>
    </citation>
    <scope>NUCLEOTIDE SEQUENCE [LARGE SCALE GENOMIC DNA]</scope>
    <source>
        <strain evidence="3">GP2</strain>
    </source>
</reference>
<dbReference type="EMBL" id="JNAH01000005">
    <property type="protein sequence ID" value="KGF87454.1"/>
    <property type="molecule type" value="Genomic_DNA"/>
</dbReference>
<accession>A0A0A1ZGY8</accession>
<feature type="domain" description="Plastid lipid-associated protein/fibrillin conserved" evidence="1">
    <location>
        <begin position="16"/>
        <end position="161"/>
    </location>
</feature>
<sequence length="180" mass="20742">MESEDDLLNLLLKSPNSDKIQSIAEQLEFDHNFSFSKDRNALEGVWELRWSSSNSPFLKYSPFIDNLQILDPINLNGLNLLKPRGIKSIIGTGILIRLNYINEKKIGVKFTHAGVIGPKFGRKNIKAMKEINNEQLGWLEITYLSNKLRICRGDKGTLFVLRKKNSPILFKNFKEFIKIY</sequence>
<dbReference type="InterPro" id="IPR039633">
    <property type="entry name" value="PAP"/>
</dbReference>
<gene>
    <name evidence="2" type="ORF">EU91_1184</name>
</gene>